<reference evidence="1" key="1">
    <citation type="journal article" date="2021" name="bioRxiv">
        <title>Whole Genome Assembly and Annotation of Northern Wild Rice, Zizania palustris L., Supports a Whole Genome Duplication in the Zizania Genus.</title>
        <authorList>
            <person name="Haas M."/>
            <person name="Kono T."/>
            <person name="Macchietto M."/>
            <person name="Millas R."/>
            <person name="McGilp L."/>
            <person name="Shao M."/>
            <person name="Duquette J."/>
            <person name="Hirsch C.N."/>
            <person name="Kimball J."/>
        </authorList>
    </citation>
    <scope>NUCLEOTIDE SEQUENCE</scope>
    <source>
        <tissue evidence="1">Fresh leaf tissue</tissue>
    </source>
</reference>
<keyword evidence="2" id="KW-1185">Reference proteome</keyword>
<protein>
    <submittedName>
        <fullName evidence="1">Uncharacterized protein</fullName>
    </submittedName>
</protein>
<evidence type="ECO:0000313" key="2">
    <source>
        <dbReference type="Proteomes" id="UP000729402"/>
    </source>
</evidence>
<dbReference type="AlphaFoldDB" id="A0A8J5SGG9"/>
<evidence type="ECO:0000313" key="1">
    <source>
        <dbReference type="EMBL" id="KAG8060895.1"/>
    </source>
</evidence>
<dbReference type="EMBL" id="JAAALK010000287">
    <property type="protein sequence ID" value="KAG8060895.1"/>
    <property type="molecule type" value="Genomic_DNA"/>
</dbReference>
<proteinExistence type="predicted"/>
<comment type="caution">
    <text evidence="1">The sequence shown here is derived from an EMBL/GenBank/DDBJ whole genome shotgun (WGS) entry which is preliminary data.</text>
</comment>
<sequence>MVARRCIGRAPLERWLAGRWMAGASARAPLDKACTSASAGHAKELDELETAKPTSVACQDQLEQARVISSTEGKPDPLLLMSHIQNVLLKANVLVEVQKSLRESALHIEYLPADPSSLSLSSLP</sequence>
<reference evidence="1" key="2">
    <citation type="submission" date="2021-02" db="EMBL/GenBank/DDBJ databases">
        <authorList>
            <person name="Kimball J.A."/>
            <person name="Haas M.W."/>
            <person name="Macchietto M."/>
            <person name="Kono T."/>
            <person name="Duquette J."/>
            <person name="Shao M."/>
        </authorList>
    </citation>
    <scope>NUCLEOTIDE SEQUENCE</scope>
    <source>
        <tissue evidence="1">Fresh leaf tissue</tissue>
    </source>
</reference>
<accession>A0A8J5SGG9</accession>
<gene>
    <name evidence="1" type="ORF">GUJ93_ZPchr0002g26131</name>
</gene>
<dbReference type="Proteomes" id="UP000729402">
    <property type="component" value="Unassembled WGS sequence"/>
</dbReference>
<organism evidence="1 2">
    <name type="scientific">Zizania palustris</name>
    <name type="common">Northern wild rice</name>
    <dbReference type="NCBI Taxonomy" id="103762"/>
    <lineage>
        <taxon>Eukaryota</taxon>
        <taxon>Viridiplantae</taxon>
        <taxon>Streptophyta</taxon>
        <taxon>Embryophyta</taxon>
        <taxon>Tracheophyta</taxon>
        <taxon>Spermatophyta</taxon>
        <taxon>Magnoliopsida</taxon>
        <taxon>Liliopsida</taxon>
        <taxon>Poales</taxon>
        <taxon>Poaceae</taxon>
        <taxon>BOP clade</taxon>
        <taxon>Oryzoideae</taxon>
        <taxon>Oryzeae</taxon>
        <taxon>Zizaniinae</taxon>
        <taxon>Zizania</taxon>
    </lineage>
</organism>
<name>A0A8J5SGG9_ZIZPA</name>